<keyword evidence="6" id="KW-0521">NADP</keyword>
<evidence type="ECO:0000256" key="1">
    <source>
        <dbReference type="ARBA" id="ARBA00004477"/>
    </source>
</evidence>
<gene>
    <name evidence="20" type="ORF">PPL_00185</name>
</gene>
<comment type="pathway">
    <text evidence="15">Steroid metabolism; ergosterol biosynthesis.</text>
</comment>
<evidence type="ECO:0000256" key="19">
    <source>
        <dbReference type="SAM" id="Phobius"/>
    </source>
</evidence>
<sequence length="507" mass="58170">MVPSPDVKQRGNVSSTTTSVSSTTTSTTPEKYTPIITDIETYKSQNDAANKEKFKNIDWKSKIVKRVPNEFGGPLGCLLIMTFSHFIVFYFFACLNVNGGALILPESWSLTGLQEWGYKLFSILYEKAFPTAYAIQVYWIFQIANAIFYVTLPGIGIDGLPLPTLNGKHLSYHCNALCTWYVTIPLMFVLHITGVFPLTDIYDNLGPITTVAVLSSDLIAIAVYLYAIVSGEAEQDNSGNVIYDFFMGAWLNPRIGKLDIKMFAEVRVSWIMLFLITLSCAVKQYEQLGYVTFSMGFILLAHGIYCNAIMKGEQCIPPTWDIYHEKWGWMLCWWNLAGVPLVYCTQPVYILTHPPEMLQGSPLVNGFMLVLLLVGYYIFDTVNSQKNTFRMRLAGIWKPRPWAFPQLPWAVLSNPKFMITKAGSPLLIDGWYSLARKLHYTADMMMALTWTMSCGYHHFIPHFYAFFFSGMLYHRCLRDEHKCAEKYKQDWVEYCKRVQYRFIPYIY</sequence>
<comment type="subcellular location">
    <subcellularLocation>
        <location evidence="1">Endoplasmic reticulum membrane</location>
        <topology evidence="1">Multi-pass membrane protein</topology>
    </subcellularLocation>
</comment>
<organism evidence="20 21">
    <name type="scientific">Heterostelium pallidum (strain ATCC 26659 / Pp 5 / PN500)</name>
    <name type="common">Cellular slime mold</name>
    <name type="synonym">Polysphondylium pallidum</name>
    <dbReference type="NCBI Taxonomy" id="670386"/>
    <lineage>
        <taxon>Eukaryota</taxon>
        <taxon>Amoebozoa</taxon>
        <taxon>Evosea</taxon>
        <taxon>Eumycetozoa</taxon>
        <taxon>Dictyostelia</taxon>
        <taxon>Acytosteliales</taxon>
        <taxon>Acytosteliaceae</taxon>
        <taxon>Heterostelium</taxon>
    </lineage>
</organism>
<feature type="transmembrane region" description="Helical" evidence="19">
    <location>
        <begin position="137"/>
        <end position="157"/>
    </location>
</feature>
<feature type="compositionally biased region" description="Low complexity" evidence="18">
    <location>
        <begin position="13"/>
        <end position="28"/>
    </location>
</feature>
<dbReference type="InParanoid" id="D3AVS0"/>
<feature type="transmembrane region" description="Helical" evidence="19">
    <location>
        <begin position="178"/>
        <end position="199"/>
    </location>
</feature>
<dbReference type="GeneID" id="31355719"/>
<evidence type="ECO:0000256" key="10">
    <source>
        <dbReference type="ARBA" id="ARBA00023011"/>
    </source>
</evidence>
<keyword evidence="3" id="KW-0444">Lipid biosynthesis</keyword>
<feature type="transmembrane region" description="Helical" evidence="19">
    <location>
        <begin position="264"/>
        <end position="282"/>
    </location>
</feature>
<keyword evidence="4 19" id="KW-0812">Transmembrane</keyword>
<dbReference type="Gene3D" id="1.20.120.1630">
    <property type="match status" value="1"/>
</dbReference>
<dbReference type="Proteomes" id="UP000001396">
    <property type="component" value="Unassembled WGS sequence"/>
</dbReference>
<dbReference type="OMA" id="QLPYFCN"/>
<keyword evidence="11" id="KW-0443">Lipid metabolism</keyword>
<keyword evidence="12 19" id="KW-0472">Membrane</keyword>
<dbReference type="InterPro" id="IPR001171">
    <property type="entry name" value="ERG24_DHCR-like"/>
</dbReference>
<feature type="transmembrane region" description="Helical" evidence="19">
    <location>
        <begin position="331"/>
        <end position="351"/>
    </location>
</feature>
<dbReference type="EMBL" id="ADBJ01000002">
    <property type="protein sequence ID" value="EFA86393.1"/>
    <property type="molecule type" value="Genomic_DNA"/>
</dbReference>
<feature type="region of interest" description="Disordered" evidence="18">
    <location>
        <begin position="1"/>
        <end position="31"/>
    </location>
</feature>
<evidence type="ECO:0000256" key="5">
    <source>
        <dbReference type="ARBA" id="ARBA00022824"/>
    </source>
</evidence>
<dbReference type="Pfam" id="PF01222">
    <property type="entry name" value="ERG4_ERG24"/>
    <property type="match status" value="1"/>
</dbReference>
<dbReference type="PANTHER" id="PTHR21257:SF31">
    <property type="entry name" value="DELTA(24(24(1)))-STEROL REDUCTASE ERG4"/>
    <property type="match status" value="1"/>
</dbReference>
<reference evidence="20 21" key="1">
    <citation type="journal article" date="2011" name="Genome Res.">
        <title>Phylogeny-wide analysis of social amoeba genomes highlights ancient origins for complex intercellular communication.</title>
        <authorList>
            <person name="Heidel A.J."/>
            <person name="Lawal H.M."/>
            <person name="Felder M."/>
            <person name="Schilde C."/>
            <person name="Helps N.R."/>
            <person name="Tunggal B."/>
            <person name="Rivero F."/>
            <person name="John U."/>
            <person name="Schleicher M."/>
            <person name="Eichinger L."/>
            <person name="Platzer M."/>
            <person name="Noegel A.A."/>
            <person name="Schaap P."/>
            <person name="Gloeckner G."/>
        </authorList>
    </citation>
    <scope>NUCLEOTIDE SEQUENCE [LARGE SCALE GENOMIC DNA]</scope>
    <source>
        <strain evidence="21">ATCC 26659 / Pp 5 / PN500</strain>
    </source>
</reference>
<evidence type="ECO:0000256" key="4">
    <source>
        <dbReference type="ARBA" id="ARBA00022692"/>
    </source>
</evidence>
<evidence type="ECO:0000313" key="21">
    <source>
        <dbReference type="Proteomes" id="UP000001396"/>
    </source>
</evidence>
<keyword evidence="5" id="KW-0256">Endoplasmic reticulum</keyword>
<evidence type="ECO:0000256" key="15">
    <source>
        <dbReference type="ARBA" id="ARBA00029435"/>
    </source>
</evidence>
<keyword evidence="8 19" id="KW-1133">Transmembrane helix</keyword>
<keyword evidence="14" id="KW-0753">Steroid metabolism</keyword>
<comment type="catalytic activity">
    <reaction evidence="17">
        <text>ergosterol + NADP(+) = ergosta-5,7,22,24(28)-tetraen-3beta-ol + NADPH + H(+)</text>
        <dbReference type="Rhea" id="RHEA:18501"/>
        <dbReference type="ChEBI" id="CHEBI:15378"/>
        <dbReference type="ChEBI" id="CHEBI:16933"/>
        <dbReference type="ChEBI" id="CHEBI:18249"/>
        <dbReference type="ChEBI" id="CHEBI:57783"/>
        <dbReference type="ChEBI" id="CHEBI:58349"/>
        <dbReference type="EC" id="1.3.1.71"/>
    </reaction>
    <physiologicalReaction direction="right-to-left" evidence="17">
        <dbReference type="Rhea" id="RHEA:18503"/>
    </physiologicalReaction>
</comment>
<dbReference type="GO" id="GO:0000246">
    <property type="term" value="F:Delta24(24-1) sterol reductase activity"/>
    <property type="evidence" value="ECO:0007669"/>
    <property type="project" value="UniProtKB-EC"/>
</dbReference>
<dbReference type="RefSeq" id="XP_020438498.1">
    <property type="nucleotide sequence ID" value="XM_020571224.1"/>
</dbReference>
<evidence type="ECO:0000256" key="9">
    <source>
        <dbReference type="ARBA" id="ARBA00023002"/>
    </source>
</evidence>
<dbReference type="InterPro" id="IPR018083">
    <property type="entry name" value="Sterol_reductase_CS"/>
</dbReference>
<keyword evidence="7" id="KW-0752">Steroid biosynthesis</keyword>
<dbReference type="GO" id="GO:0005789">
    <property type="term" value="C:endoplasmic reticulum membrane"/>
    <property type="evidence" value="ECO:0007669"/>
    <property type="project" value="UniProtKB-SubCell"/>
</dbReference>
<feature type="transmembrane region" description="Helical" evidence="19">
    <location>
        <begin position="288"/>
        <end position="310"/>
    </location>
</feature>
<feature type="transmembrane region" description="Helical" evidence="19">
    <location>
        <begin position="205"/>
        <end position="229"/>
    </location>
</feature>
<comment type="caution">
    <text evidence="20">The sequence shown here is derived from an EMBL/GenBank/DDBJ whole genome shotgun (WGS) entry which is preliminary data.</text>
</comment>
<evidence type="ECO:0000256" key="3">
    <source>
        <dbReference type="ARBA" id="ARBA00022516"/>
    </source>
</evidence>
<dbReference type="FunFam" id="1.20.120.1630:FF:000003">
    <property type="entry name" value="C-24(28) sterol reductase"/>
    <property type="match status" value="1"/>
</dbReference>
<evidence type="ECO:0000256" key="6">
    <source>
        <dbReference type="ARBA" id="ARBA00022857"/>
    </source>
</evidence>
<evidence type="ECO:0000256" key="13">
    <source>
        <dbReference type="ARBA" id="ARBA00023166"/>
    </source>
</evidence>
<feature type="transmembrane region" description="Helical" evidence="19">
    <location>
        <begin position="363"/>
        <end position="382"/>
    </location>
</feature>
<comment type="similarity">
    <text evidence="2">Belongs to the ERG4/ERG24 family.</text>
</comment>
<dbReference type="PROSITE" id="PS01017">
    <property type="entry name" value="STEROL_REDUCT_1"/>
    <property type="match status" value="1"/>
</dbReference>
<evidence type="ECO:0000256" key="16">
    <source>
        <dbReference type="ARBA" id="ARBA00038892"/>
    </source>
</evidence>
<protein>
    <recommendedName>
        <fullName evidence="16">Delta(24(24(1)))-sterol reductase</fullName>
        <ecNumber evidence="16">1.3.1.71</ecNumber>
    </recommendedName>
</protein>
<dbReference type="EC" id="1.3.1.71" evidence="16"/>
<feature type="transmembrane region" description="Helical" evidence="19">
    <location>
        <begin position="71"/>
        <end position="92"/>
    </location>
</feature>
<name>D3AVS0_HETP5</name>
<proteinExistence type="inferred from homology"/>
<keyword evidence="13" id="KW-1207">Sterol metabolism</keyword>
<evidence type="ECO:0000256" key="12">
    <source>
        <dbReference type="ARBA" id="ARBA00023136"/>
    </source>
</evidence>
<dbReference type="PANTHER" id="PTHR21257">
    <property type="entry name" value="DELTA(14)-STEROL REDUCTASE"/>
    <property type="match status" value="1"/>
</dbReference>
<keyword evidence="9" id="KW-0560">Oxidoreductase</keyword>
<dbReference type="AlphaFoldDB" id="D3AVS0"/>
<evidence type="ECO:0000256" key="17">
    <source>
        <dbReference type="ARBA" id="ARBA00048918"/>
    </source>
</evidence>
<evidence type="ECO:0000256" key="8">
    <source>
        <dbReference type="ARBA" id="ARBA00022989"/>
    </source>
</evidence>
<accession>D3AVS0</accession>
<evidence type="ECO:0000256" key="14">
    <source>
        <dbReference type="ARBA" id="ARBA00023221"/>
    </source>
</evidence>
<evidence type="ECO:0000256" key="11">
    <source>
        <dbReference type="ARBA" id="ARBA00023098"/>
    </source>
</evidence>
<evidence type="ECO:0000256" key="2">
    <source>
        <dbReference type="ARBA" id="ARBA00005402"/>
    </source>
</evidence>
<evidence type="ECO:0000256" key="18">
    <source>
        <dbReference type="SAM" id="MobiDB-lite"/>
    </source>
</evidence>
<dbReference type="STRING" id="670386.D3AVS0"/>
<keyword evidence="10" id="KW-0756">Sterol biosynthesis</keyword>
<evidence type="ECO:0000313" key="20">
    <source>
        <dbReference type="EMBL" id="EFA86393.1"/>
    </source>
</evidence>
<dbReference type="GO" id="GO:0006696">
    <property type="term" value="P:ergosterol biosynthetic process"/>
    <property type="evidence" value="ECO:0007669"/>
    <property type="project" value="TreeGrafter"/>
</dbReference>
<evidence type="ECO:0000256" key="7">
    <source>
        <dbReference type="ARBA" id="ARBA00022955"/>
    </source>
</evidence>
<keyword evidence="21" id="KW-1185">Reference proteome</keyword>